<feature type="transmembrane region" description="Helical" evidence="2">
    <location>
        <begin position="60"/>
        <end position="79"/>
    </location>
</feature>
<dbReference type="InterPro" id="IPR038136">
    <property type="entry name" value="CofD-like_dom_sf"/>
</dbReference>
<evidence type="ECO:0000256" key="2">
    <source>
        <dbReference type="SAM" id="Phobius"/>
    </source>
</evidence>
<evidence type="ECO:0008006" key="5">
    <source>
        <dbReference type="Google" id="ProtNLM"/>
    </source>
</evidence>
<protein>
    <recommendedName>
        <fullName evidence="5">Gluconeogenesis factor</fullName>
    </recommendedName>
</protein>
<dbReference type="GO" id="GO:0043743">
    <property type="term" value="F:LPPG:FO 2-phospho-L-lactate transferase activity"/>
    <property type="evidence" value="ECO:0007669"/>
    <property type="project" value="InterPro"/>
</dbReference>
<organism evidence="3 4">
    <name type="scientific">Kouleothrix aurantiaca</name>
    <dbReference type="NCBI Taxonomy" id="186479"/>
    <lineage>
        <taxon>Bacteria</taxon>
        <taxon>Bacillati</taxon>
        <taxon>Chloroflexota</taxon>
        <taxon>Chloroflexia</taxon>
        <taxon>Chloroflexales</taxon>
        <taxon>Roseiflexineae</taxon>
        <taxon>Roseiflexaceae</taxon>
        <taxon>Kouleothrix</taxon>
    </lineage>
</organism>
<dbReference type="InterPro" id="IPR002882">
    <property type="entry name" value="CofD"/>
</dbReference>
<evidence type="ECO:0000313" key="3">
    <source>
        <dbReference type="EMBL" id="KPV51375.1"/>
    </source>
</evidence>
<dbReference type="PANTHER" id="PTHR30135">
    <property type="entry name" value="UNCHARACTERIZED PROTEIN YVCK-RELATED"/>
    <property type="match status" value="1"/>
</dbReference>
<feature type="transmembrane region" description="Helical" evidence="2">
    <location>
        <begin position="20"/>
        <end position="40"/>
    </location>
</feature>
<accession>A0A0P9CY98</accession>
<keyword evidence="2" id="KW-0812">Transmembrane</keyword>
<dbReference type="PANTHER" id="PTHR30135:SF3">
    <property type="entry name" value="GLUCONEOGENESIS FACTOR-RELATED"/>
    <property type="match status" value="1"/>
</dbReference>
<dbReference type="InterPro" id="IPR010119">
    <property type="entry name" value="Gluconeogen_factor"/>
</dbReference>
<evidence type="ECO:0000313" key="4">
    <source>
        <dbReference type="Proteomes" id="UP000050509"/>
    </source>
</evidence>
<sequence>MQIIAKRLAALRHLWSPLILASLGIVGISLGLAYFVIAFYRTLALPGFFYYLTLQFLDRWLRGWLLLLVGAILLAAGIWKLSGVAVIPLDATPRGEDEFVLGFRRASRAPRITVLSGGAGLLILASLGRYASRLTCITPVQDPVEYYYRASSLYHFENVIFVPPIPSQLEVEVELDDGTHHNIKENISHRDQLAKHHAVDTRLLSADNQPLPAQQPIFRQASDALRTADAIVLGPGSLFESILPNLQLPEVRTAIRASRARTIYICSLMTEPGLTTGFGVAEHIRQIARYGGFTPDYVLVNAQRIDPDVRQMYEAAHQSPVFMNPEEYEETVVSNTDRVTSRDVVVEGAVVIEADLASSVVQLTASLDHPGEGRTVRVLRHDPDKLATAILEILRRE</sequence>
<dbReference type="AlphaFoldDB" id="A0A0P9CY98"/>
<keyword evidence="2" id="KW-1133">Transmembrane helix</keyword>
<keyword evidence="4" id="KW-1185">Reference proteome</keyword>
<dbReference type="Gene3D" id="3.40.50.10680">
    <property type="entry name" value="CofD-like domains"/>
    <property type="match status" value="1"/>
</dbReference>
<name>A0A0P9CY98_9CHLR</name>
<gene>
    <name evidence="3" type="ORF">SE17_21550</name>
</gene>
<keyword evidence="2" id="KW-0472">Membrane</keyword>
<dbReference type="EMBL" id="LJCR01000940">
    <property type="protein sequence ID" value="KPV51375.1"/>
    <property type="molecule type" value="Genomic_DNA"/>
</dbReference>
<evidence type="ECO:0000256" key="1">
    <source>
        <dbReference type="ARBA" id="ARBA00022490"/>
    </source>
</evidence>
<dbReference type="Proteomes" id="UP000050509">
    <property type="component" value="Unassembled WGS sequence"/>
</dbReference>
<dbReference type="SUPFAM" id="SSF142338">
    <property type="entry name" value="CofD-like"/>
    <property type="match status" value="1"/>
</dbReference>
<reference evidence="3 4" key="1">
    <citation type="submission" date="2015-09" db="EMBL/GenBank/DDBJ databases">
        <title>Draft genome sequence of Kouleothrix aurantiaca JCM 19913.</title>
        <authorList>
            <person name="Hemp J."/>
        </authorList>
    </citation>
    <scope>NUCLEOTIDE SEQUENCE [LARGE SCALE GENOMIC DNA]</scope>
    <source>
        <strain evidence="3 4">COM-B</strain>
    </source>
</reference>
<dbReference type="PATRIC" id="fig|186479.3.peg.10900"/>
<keyword evidence="1" id="KW-0963">Cytoplasm</keyword>
<comment type="caution">
    <text evidence="3">The sequence shown here is derived from an EMBL/GenBank/DDBJ whole genome shotgun (WGS) entry which is preliminary data.</text>
</comment>
<dbReference type="Pfam" id="PF01933">
    <property type="entry name" value="CofD"/>
    <property type="match status" value="1"/>
</dbReference>
<proteinExistence type="predicted"/>